<feature type="region of interest" description="Disordered" evidence="7">
    <location>
        <begin position="153"/>
        <end position="179"/>
    </location>
</feature>
<dbReference type="Gene3D" id="6.10.250.1630">
    <property type="match status" value="1"/>
</dbReference>
<feature type="domain" description="HECT" evidence="8">
    <location>
        <begin position="364"/>
        <end position="503"/>
    </location>
</feature>
<evidence type="ECO:0000256" key="2">
    <source>
        <dbReference type="ARBA" id="ARBA00004906"/>
    </source>
</evidence>
<comment type="caution">
    <text evidence="6">Lacks conserved residue(s) required for the propagation of feature annotation.</text>
</comment>
<dbReference type="Pfam" id="PF14377">
    <property type="entry name" value="UBM"/>
    <property type="match status" value="2"/>
</dbReference>
<dbReference type="InterPro" id="IPR035983">
    <property type="entry name" value="Hect_E3_ubiquitin_ligase"/>
</dbReference>
<keyword evidence="10" id="KW-1185">Reference proteome</keyword>
<dbReference type="InterPro" id="IPR025527">
    <property type="entry name" value="HUWE1/Rev1_UBM"/>
</dbReference>
<dbReference type="PANTHER" id="PTHR11254:SF67">
    <property type="entry name" value="E3 UBIQUITIN-PROTEIN LIGASE HUWE1"/>
    <property type="match status" value="1"/>
</dbReference>
<evidence type="ECO:0000256" key="5">
    <source>
        <dbReference type="ARBA" id="ARBA00022786"/>
    </source>
</evidence>
<comment type="caution">
    <text evidence="9">The sequence shown here is derived from an EMBL/GenBank/DDBJ whole genome shotgun (WGS) entry which is preliminary data.</text>
</comment>
<dbReference type="Gene3D" id="3.90.1750.10">
    <property type="entry name" value="Hect, E3 ligase catalytic domains"/>
    <property type="match status" value="1"/>
</dbReference>
<accession>A0AA39H397</accession>
<dbReference type="Pfam" id="PF00632">
    <property type="entry name" value="HECT"/>
    <property type="match status" value="1"/>
</dbReference>
<comment type="pathway">
    <text evidence="2">Protein modification; protein ubiquitination.</text>
</comment>
<protein>
    <recommendedName>
        <fullName evidence="3">HECT-type E3 ubiquitin transferase</fullName>
        <ecNumber evidence="3">2.3.2.26</ecNumber>
    </recommendedName>
</protein>
<keyword evidence="4" id="KW-0808">Transferase</keyword>
<dbReference type="SMART" id="SM00119">
    <property type="entry name" value="HECTc"/>
    <property type="match status" value="1"/>
</dbReference>
<evidence type="ECO:0000259" key="8">
    <source>
        <dbReference type="PROSITE" id="PS50237"/>
    </source>
</evidence>
<dbReference type="GO" id="GO:0005737">
    <property type="term" value="C:cytoplasm"/>
    <property type="evidence" value="ECO:0007669"/>
    <property type="project" value="TreeGrafter"/>
</dbReference>
<dbReference type="AlphaFoldDB" id="A0AA39H397"/>
<reference evidence="9" key="1">
    <citation type="submission" date="2023-06" db="EMBL/GenBank/DDBJ databases">
        <title>Genomic analysis of the entomopathogenic nematode Steinernema hermaphroditum.</title>
        <authorList>
            <person name="Schwarz E.M."/>
            <person name="Heppert J.K."/>
            <person name="Baniya A."/>
            <person name="Schwartz H.T."/>
            <person name="Tan C.-H."/>
            <person name="Antoshechkin I."/>
            <person name="Sternberg P.W."/>
            <person name="Goodrich-Blair H."/>
            <person name="Dillman A.R."/>
        </authorList>
    </citation>
    <scope>NUCLEOTIDE SEQUENCE</scope>
    <source>
        <strain evidence="9">PS9179</strain>
        <tissue evidence="9">Whole animal</tissue>
    </source>
</reference>
<proteinExistence type="predicted"/>
<evidence type="ECO:0000256" key="4">
    <source>
        <dbReference type="ARBA" id="ARBA00022679"/>
    </source>
</evidence>
<dbReference type="PROSITE" id="PS50237">
    <property type="entry name" value="HECT"/>
    <property type="match status" value="1"/>
</dbReference>
<evidence type="ECO:0000256" key="3">
    <source>
        <dbReference type="ARBA" id="ARBA00012485"/>
    </source>
</evidence>
<evidence type="ECO:0000256" key="7">
    <source>
        <dbReference type="SAM" id="MobiDB-lite"/>
    </source>
</evidence>
<evidence type="ECO:0000313" key="9">
    <source>
        <dbReference type="EMBL" id="KAK0398440.1"/>
    </source>
</evidence>
<dbReference type="Gene3D" id="3.30.2160.10">
    <property type="entry name" value="Hect, E3 ligase catalytic domain"/>
    <property type="match status" value="1"/>
</dbReference>
<evidence type="ECO:0000256" key="6">
    <source>
        <dbReference type="PROSITE-ProRule" id="PRU00104"/>
    </source>
</evidence>
<dbReference type="GO" id="GO:0005634">
    <property type="term" value="C:nucleus"/>
    <property type="evidence" value="ECO:0007669"/>
    <property type="project" value="TreeGrafter"/>
</dbReference>
<organism evidence="9 10">
    <name type="scientific">Steinernema hermaphroditum</name>
    <dbReference type="NCBI Taxonomy" id="289476"/>
    <lineage>
        <taxon>Eukaryota</taxon>
        <taxon>Metazoa</taxon>
        <taxon>Ecdysozoa</taxon>
        <taxon>Nematoda</taxon>
        <taxon>Chromadorea</taxon>
        <taxon>Rhabditida</taxon>
        <taxon>Tylenchina</taxon>
        <taxon>Panagrolaimomorpha</taxon>
        <taxon>Strongyloidoidea</taxon>
        <taxon>Steinernematidae</taxon>
        <taxon>Steinernema</taxon>
    </lineage>
</organism>
<gene>
    <name evidence="9" type="ORF">QR680_002591</name>
</gene>
<sequence>MFGTSTLDDAFIDFRLRDGRDYMGEGQARRKFGTGGSKPAAIPTALESFIDSSRIFDPNSVTYVFALLCAYYTAEPLSKMVCRALSAPYDIGHSVVKIAPKRLKSEGEETPMLKHKGKEITVLPEPRFERDMPSARTEVIIRQDVFERVEATVSMRRPSAQPESSADSSDRPGPSGTAQQLDEQLREILGDLEIPDGVDPAFLAALPEDMRREVIRDHLRQQGRVSVARSQPAESVVGVPAVVNENADGEGDDANANLPPPLDQEFLTALPPELQQELIEQHERDWKSLSILEHFLSRYLLLFVLKFWQMPTTLSFRCHRRIFPMKLVDFEPTCNNSLRRDDVGIRVRRSHLFSDSFRELFRLRANDWKSRFYVVFEGEEGQDAGDLLRDPNYALFTAAPGDRATYMINKTSYINPKHLDYFKFVGKIIAKAIYENKLLDCYFTRAFYKHILSLPVRYQDIDSENPSYYKSLEFLLTNPVEHVADLTFSVDIDEFGVVSRRQLWISTESMVLESSPLIGTRGFANLEGMNGVQKFSIHCDFRSNDRLPAAHTW</sequence>
<dbReference type="Proteomes" id="UP001175271">
    <property type="component" value="Unassembled WGS sequence"/>
</dbReference>
<evidence type="ECO:0000313" key="10">
    <source>
        <dbReference type="Proteomes" id="UP001175271"/>
    </source>
</evidence>
<name>A0AA39H397_9BILA</name>
<dbReference type="EC" id="2.3.2.26" evidence="3"/>
<dbReference type="InterPro" id="IPR050409">
    <property type="entry name" value="E3_ubiq-protein_ligase"/>
</dbReference>
<dbReference type="GO" id="GO:0006511">
    <property type="term" value="P:ubiquitin-dependent protein catabolic process"/>
    <property type="evidence" value="ECO:0007669"/>
    <property type="project" value="TreeGrafter"/>
</dbReference>
<dbReference type="InterPro" id="IPR000569">
    <property type="entry name" value="HECT_dom"/>
</dbReference>
<keyword evidence="5 6" id="KW-0833">Ubl conjugation pathway</keyword>
<dbReference type="GO" id="GO:0061630">
    <property type="term" value="F:ubiquitin protein ligase activity"/>
    <property type="evidence" value="ECO:0007669"/>
    <property type="project" value="UniProtKB-EC"/>
</dbReference>
<evidence type="ECO:0000256" key="1">
    <source>
        <dbReference type="ARBA" id="ARBA00000885"/>
    </source>
</evidence>
<comment type="catalytic activity">
    <reaction evidence="1">
        <text>S-ubiquitinyl-[E2 ubiquitin-conjugating enzyme]-L-cysteine + [acceptor protein]-L-lysine = [E2 ubiquitin-conjugating enzyme]-L-cysteine + N(6)-ubiquitinyl-[acceptor protein]-L-lysine.</text>
        <dbReference type="EC" id="2.3.2.26"/>
    </reaction>
</comment>
<dbReference type="SUPFAM" id="SSF56204">
    <property type="entry name" value="Hect, E3 ligase catalytic domain"/>
    <property type="match status" value="1"/>
</dbReference>
<dbReference type="GO" id="GO:0000209">
    <property type="term" value="P:protein polyubiquitination"/>
    <property type="evidence" value="ECO:0007669"/>
    <property type="project" value="TreeGrafter"/>
</dbReference>
<dbReference type="EMBL" id="JAUCMV010000005">
    <property type="protein sequence ID" value="KAK0398440.1"/>
    <property type="molecule type" value="Genomic_DNA"/>
</dbReference>
<dbReference type="PANTHER" id="PTHR11254">
    <property type="entry name" value="HECT DOMAIN UBIQUITIN-PROTEIN LIGASE"/>
    <property type="match status" value="1"/>
</dbReference>